<dbReference type="InterPro" id="IPR011009">
    <property type="entry name" value="Kinase-like_dom_sf"/>
</dbReference>
<organism evidence="3 4">
    <name type="scientific">Chitiniphilus eburneus</name>
    <dbReference type="NCBI Taxonomy" id="2571148"/>
    <lineage>
        <taxon>Bacteria</taxon>
        <taxon>Pseudomonadati</taxon>
        <taxon>Pseudomonadota</taxon>
        <taxon>Betaproteobacteria</taxon>
        <taxon>Neisseriales</taxon>
        <taxon>Chitinibacteraceae</taxon>
        <taxon>Chitiniphilus</taxon>
    </lineage>
</organism>
<protein>
    <submittedName>
        <fullName evidence="3">Aminoglycoside phosphotransferase family protein</fullName>
    </submittedName>
</protein>
<accession>A0A4U0PCB1</accession>
<name>A0A4U0PCB1_9NEIS</name>
<dbReference type="PROSITE" id="PS00107">
    <property type="entry name" value="PROTEIN_KINASE_ATP"/>
    <property type="match status" value="1"/>
</dbReference>
<reference evidence="3 4" key="1">
    <citation type="submission" date="2019-04" db="EMBL/GenBank/DDBJ databases">
        <title>Chitiniphilus eburnea sp. nov., a novel chitinolytic bacterium isolated from aquaculture sludge.</title>
        <authorList>
            <person name="Sheng M."/>
        </authorList>
    </citation>
    <scope>NUCLEOTIDE SEQUENCE [LARGE SCALE GENOMIC DNA]</scope>
    <source>
        <strain evidence="3 4">HX-2-15</strain>
    </source>
</reference>
<keyword evidence="1" id="KW-0547">Nucleotide-binding</keyword>
<keyword evidence="4" id="KW-1185">Reference proteome</keyword>
<feature type="binding site" evidence="1">
    <location>
        <position position="62"/>
    </location>
    <ligand>
        <name>ATP</name>
        <dbReference type="ChEBI" id="CHEBI:30616"/>
    </ligand>
</feature>
<dbReference type="InterPro" id="IPR002575">
    <property type="entry name" value="Aminoglycoside_PTrfase"/>
</dbReference>
<keyword evidence="3" id="KW-0808">Transferase</keyword>
<proteinExistence type="predicted"/>
<evidence type="ECO:0000313" key="3">
    <source>
        <dbReference type="EMBL" id="TJZ65376.1"/>
    </source>
</evidence>
<sequence>MDMSLYRTKSFESIDEKQIDGAVKNLTRLYLGLEVKGYEYLGGGSFGLAYKVDCGERAYVLKFYSQDGMNTTQVAEMKVLREVCRAKVPEVYFCHARNEAIPLNAVGMELIAGITCVQLDPNNYSVEARKKMAIQVVDALHDIHCVQGEKFGFIDGPQYDTWLDYYKPFAKDLHDWTLEHGHDPRHKIPGEMVELFRQSWLLFDRIFDQPITRPTLIHNDFCVCNFMVDPDTLELKAIIDPRETMYGDVDLELNQLSNITGNDFFLYETYKERYPVSRNCDVKCAFYAIYNEIYCYRLCGQSFEYIYPRMIERLKREIELYLGIELTL</sequence>
<evidence type="ECO:0000313" key="4">
    <source>
        <dbReference type="Proteomes" id="UP000310016"/>
    </source>
</evidence>
<gene>
    <name evidence="3" type="ORF">FAZ21_18300</name>
</gene>
<dbReference type="EMBL" id="SUMF01000038">
    <property type="protein sequence ID" value="TJZ65376.1"/>
    <property type="molecule type" value="Genomic_DNA"/>
</dbReference>
<evidence type="ECO:0000259" key="2">
    <source>
        <dbReference type="Pfam" id="PF01636"/>
    </source>
</evidence>
<dbReference type="AlphaFoldDB" id="A0A4U0PCB1"/>
<dbReference type="Proteomes" id="UP000310016">
    <property type="component" value="Unassembled WGS sequence"/>
</dbReference>
<dbReference type="InterPro" id="IPR051678">
    <property type="entry name" value="AGP_Transferase"/>
</dbReference>
<dbReference type="SUPFAM" id="SSF56112">
    <property type="entry name" value="Protein kinase-like (PK-like)"/>
    <property type="match status" value="1"/>
</dbReference>
<evidence type="ECO:0000256" key="1">
    <source>
        <dbReference type="PROSITE-ProRule" id="PRU10141"/>
    </source>
</evidence>
<dbReference type="GO" id="GO:0016740">
    <property type="term" value="F:transferase activity"/>
    <property type="evidence" value="ECO:0007669"/>
    <property type="project" value="UniProtKB-KW"/>
</dbReference>
<comment type="caution">
    <text evidence="3">The sequence shown here is derived from an EMBL/GenBank/DDBJ whole genome shotgun (WGS) entry which is preliminary data.</text>
</comment>
<dbReference type="OrthoDB" id="3806873at2"/>
<dbReference type="GO" id="GO:0005524">
    <property type="term" value="F:ATP binding"/>
    <property type="evidence" value="ECO:0007669"/>
    <property type="project" value="UniProtKB-UniRule"/>
</dbReference>
<keyword evidence="1" id="KW-0067">ATP-binding</keyword>
<dbReference type="Pfam" id="PF01636">
    <property type="entry name" value="APH"/>
    <property type="match status" value="1"/>
</dbReference>
<dbReference type="InterPro" id="IPR017441">
    <property type="entry name" value="Protein_kinase_ATP_BS"/>
</dbReference>
<dbReference type="PANTHER" id="PTHR21310">
    <property type="entry name" value="AMINOGLYCOSIDE PHOSPHOTRANSFERASE-RELATED-RELATED"/>
    <property type="match status" value="1"/>
</dbReference>
<dbReference type="Gene3D" id="3.90.1200.10">
    <property type="match status" value="1"/>
</dbReference>
<feature type="domain" description="Aminoglycoside phosphotransferase" evidence="2">
    <location>
        <begin position="48"/>
        <end position="259"/>
    </location>
</feature>